<evidence type="ECO:0000259" key="16">
    <source>
        <dbReference type="PROSITE" id="PS01124"/>
    </source>
</evidence>
<dbReference type="GO" id="GO:0005524">
    <property type="term" value="F:ATP binding"/>
    <property type="evidence" value="ECO:0007669"/>
    <property type="project" value="UniProtKB-KW"/>
</dbReference>
<dbReference type="PROSITE" id="PS50110">
    <property type="entry name" value="RESPONSE_REGULATORY"/>
    <property type="match status" value="1"/>
</dbReference>
<gene>
    <name evidence="19" type="ORF">DVR12_15640</name>
</gene>
<evidence type="ECO:0000256" key="4">
    <source>
        <dbReference type="ARBA" id="ARBA00022679"/>
    </source>
</evidence>
<evidence type="ECO:0000259" key="17">
    <source>
        <dbReference type="PROSITE" id="PS50109"/>
    </source>
</evidence>
<evidence type="ECO:0000313" key="20">
    <source>
        <dbReference type="Proteomes" id="UP000260644"/>
    </source>
</evidence>
<feature type="domain" description="HTH araC/xylS-type" evidence="16">
    <location>
        <begin position="1277"/>
        <end position="1376"/>
    </location>
</feature>
<feature type="domain" description="Response regulatory" evidence="18">
    <location>
        <begin position="1130"/>
        <end position="1245"/>
    </location>
</feature>
<evidence type="ECO:0000256" key="10">
    <source>
        <dbReference type="ARBA" id="ARBA00023125"/>
    </source>
</evidence>
<dbReference type="EC" id="2.7.13.3" evidence="2"/>
<dbReference type="FunFam" id="1.10.287.130:FF:000045">
    <property type="entry name" value="Two-component system sensor histidine kinase/response regulator"/>
    <property type="match status" value="1"/>
</dbReference>
<dbReference type="InterPro" id="IPR003594">
    <property type="entry name" value="HATPase_dom"/>
</dbReference>
<evidence type="ECO:0000256" key="11">
    <source>
        <dbReference type="ARBA" id="ARBA00023163"/>
    </source>
</evidence>
<keyword evidence="8" id="KW-0902">Two-component regulatory system</keyword>
<dbReference type="InterPro" id="IPR003661">
    <property type="entry name" value="HisK_dim/P_dom"/>
</dbReference>
<evidence type="ECO:0000256" key="15">
    <source>
        <dbReference type="SAM" id="SignalP"/>
    </source>
</evidence>
<keyword evidence="14" id="KW-1133">Transmembrane helix</keyword>
<dbReference type="Pfam" id="PF00512">
    <property type="entry name" value="HisKA"/>
    <property type="match status" value="1"/>
</dbReference>
<feature type="modified residue" description="4-aspartylphosphate" evidence="12">
    <location>
        <position position="1178"/>
    </location>
</feature>
<dbReference type="InterPro" id="IPR011110">
    <property type="entry name" value="Reg_prop"/>
</dbReference>
<keyword evidence="20" id="KW-1185">Reference proteome</keyword>
<keyword evidence="11" id="KW-0804">Transcription</keyword>
<dbReference type="InterPro" id="IPR013783">
    <property type="entry name" value="Ig-like_fold"/>
</dbReference>
<sequence>MKLTYIKYGLLLLMCCINASAFAQDIPYSFSHLDVNNGLSHNGITSIKKDAKGFLWFGTLNGLNRFDGSKFKVYKHRLNDPASIPDNFITNIYDAPGNCFWIKTQLGYAIYDPETDSFSEKVEKLLPSPEVPGYQIEKVLKGSNGEFYFLRADHGIIIYNEQTKVSKTYSYIKGDTTSLHGIDVADIALDERGDLWIAYLNGWVEQFDTRTHKVIYRATPLYNMVAGKKPAKYQIFIDRQQDIWLFAANSDGLYYYSPSGNISKHFYKDASENRLYANVVNTVIQDQQGSIWIATDPGGVHILDKSTFLIRNVIRDELNPNSLSQNSITTVYGDSTGMIWLGTYKKGINYYYPGIFKFPLYSHTPLQPDGLNYSDINAFAEDHKGNLWLGSNGGGITYFNRQNNTWKAYVNEKSNPNSLSTNVIVSLCVDHLQNLWVGTYLGGLDYFDGKTFKHYRHDENDPNSLSDNRVYEIMEDSEQKIWIGTLSGGVNIFDPQTQTFKHLRRADSVSIHSDYVFTLLEDRRKDIWIGTSNGIDVFHRKTGKYVHYQHNNDSTGSLANDNILSMIEDSRGYICIGTREGLNIFNPNTQRFTLFREEDGLPDNNVLGIREDRNHHLWISTANGISNGIVNADNEEYKINFINYDVKDGLQGKQFNEDASLATANGEMVFGGGNGFNIFNPAGIKINNTQPELVFTDFQLFNHSINPGEKINGKIILSASITITNNIVLNYNQNFFSIEFAALDFLMPDKVKYQYKMEGVDKNWIASDNKIRKATYTNIDPGNYIFKVRVASGNDTWNDKVLSLNIRILPPFWKTQIAYACYVFLFISILLYIRYRGIKKIRMQFAMEQEKQEVQRIREQEREEAKRLHELDRMKIKFLTNISHEFRTPLSLILAPIEKMMKDSQGTEHQAQMNMIHRNVRRVLNLVNQLLDFRKMEVYELKLDTKPGDIIRFIKDVSFSFMDIAEQKNIKFAFDTDIDALETYFDHDKIERILFNLLSNAFKFTPAGGHVGVFLNFIPAIEEGKQVHLRINVIDSGIGIPPEKIDKIFDRFYQHDIPASLINQGSGIGLSITREFVKLHEGTIHVESITNGGSCFIVELPLEVISTINKKDNNEKNDVAPVKEINKKPTILLVEDSDDFRFYLKDNLQEYFCLLEAANGKEGWQKALALHPDLIVSDVSMPEMNGLELCTKIKQDKRTSHIPIILLTALVGEEFQLKGLENGANDYLCKPFNFEMLLSKIRNLLTLQTTIKKVYTKQVDVQVADIAIQSVDEKFIAAALTYIEENLQNADLSVAELSKHLCISRVSLYKKMLQLTGKTPVDFIRSIRLKKAAQMLEKSQLSIAEISYIVGFNTPHYFTKSFKAEFGVLPSVYIKQLGKDTSNKAL</sequence>
<keyword evidence="15" id="KW-0732">Signal</keyword>
<dbReference type="Gene3D" id="2.60.40.10">
    <property type="entry name" value="Immunoglobulins"/>
    <property type="match status" value="1"/>
</dbReference>
<keyword evidence="4" id="KW-0808">Transferase</keyword>
<evidence type="ECO:0000256" key="6">
    <source>
        <dbReference type="ARBA" id="ARBA00022777"/>
    </source>
</evidence>
<keyword evidence="7" id="KW-0067">ATP-binding</keyword>
<dbReference type="SUPFAM" id="SSF52172">
    <property type="entry name" value="CheY-like"/>
    <property type="match status" value="1"/>
</dbReference>
<dbReference type="Pfam" id="PF00072">
    <property type="entry name" value="Response_reg"/>
    <property type="match status" value="1"/>
</dbReference>
<comment type="caution">
    <text evidence="19">The sequence shown here is derived from an EMBL/GenBank/DDBJ whole genome shotgun (WGS) entry which is preliminary data.</text>
</comment>
<keyword evidence="14" id="KW-0472">Membrane</keyword>
<dbReference type="PANTHER" id="PTHR43547">
    <property type="entry name" value="TWO-COMPONENT HISTIDINE KINASE"/>
    <property type="match status" value="1"/>
</dbReference>
<protein>
    <recommendedName>
        <fullName evidence="2">histidine kinase</fullName>
        <ecNumber evidence="2">2.7.13.3</ecNumber>
    </recommendedName>
</protein>
<evidence type="ECO:0000256" key="14">
    <source>
        <dbReference type="SAM" id="Phobius"/>
    </source>
</evidence>
<name>A0A3E1Y852_9BACT</name>
<evidence type="ECO:0000256" key="5">
    <source>
        <dbReference type="ARBA" id="ARBA00022741"/>
    </source>
</evidence>
<dbReference type="Gene3D" id="1.10.10.60">
    <property type="entry name" value="Homeodomain-like"/>
    <property type="match status" value="2"/>
</dbReference>
<dbReference type="PROSITE" id="PS00041">
    <property type="entry name" value="HTH_ARAC_FAMILY_1"/>
    <property type="match status" value="1"/>
</dbReference>
<dbReference type="Gene3D" id="3.40.50.2300">
    <property type="match status" value="1"/>
</dbReference>
<dbReference type="FunFam" id="3.30.565.10:FF:000037">
    <property type="entry name" value="Hybrid sensor histidine kinase/response regulator"/>
    <property type="match status" value="1"/>
</dbReference>
<organism evidence="19 20">
    <name type="scientific">Chitinophaga silvatica</name>
    <dbReference type="NCBI Taxonomy" id="2282649"/>
    <lineage>
        <taxon>Bacteria</taxon>
        <taxon>Pseudomonadati</taxon>
        <taxon>Bacteroidota</taxon>
        <taxon>Chitinophagia</taxon>
        <taxon>Chitinophagales</taxon>
        <taxon>Chitinophagaceae</taxon>
        <taxon>Chitinophaga</taxon>
    </lineage>
</organism>
<evidence type="ECO:0000259" key="18">
    <source>
        <dbReference type="PROSITE" id="PS50110"/>
    </source>
</evidence>
<proteinExistence type="predicted"/>
<keyword evidence="3 12" id="KW-0597">Phosphoprotein</keyword>
<dbReference type="GO" id="GO:0043565">
    <property type="term" value="F:sequence-specific DNA binding"/>
    <property type="evidence" value="ECO:0007669"/>
    <property type="project" value="InterPro"/>
</dbReference>
<dbReference type="SUPFAM" id="SSF47384">
    <property type="entry name" value="Homodimeric domain of signal transducing histidine kinase"/>
    <property type="match status" value="1"/>
</dbReference>
<dbReference type="Pfam" id="PF07495">
    <property type="entry name" value="Y_Y_Y"/>
    <property type="match status" value="1"/>
</dbReference>
<dbReference type="SUPFAM" id="SSF63829">
    <property type="entry name" value="Calcium-dependent phosphotriesterase"/>
    <property type="match status" value="2"/>
</dbReference>
<dbReference type="Gene3D" id="1.10.287.130">
    <property type="match status" value="1"/>
</dbReference>
<dbReference type="PROSITE" id="PS01124">
    <property type="entry name" value="HTH_ARAC_FAMILY_2"/>
    <property type="match status" value="1"/>
</dbReference>
<dbReference type="PANTHER" id="PTHR43547:SF2">
    <property type="entry name" value="HYBRID SIGNAL TRANSDUCTION HISTIDINE KINASE C"/>
    <property type="match status" value="1"/>
</dbReference>
<evidence type="ECO:0000256" key="13">
    <source>
        <dbReference type="SAM" id="Coils"/>
    </source>
</evidence>
<dbReference type="InterPro" id="IPR011006">
    <property type="entry name" value="CheY-like_superfamily"/>
</dbReference>
<dbReference type="Pfam" id="PF07494">
    <property type="entry name" value="Reg_prop"/>
    <property type="match status" value="7"/>
</dbReference>
<dbReference type="FunFam" id="2.60.40.10:FF:000791">
    <property type="entry name" value="Two-component system sensor histidine kinase/response regulator"/>
    <property type="match status" value="1"/>
</dbReference>
<evidence type="ECO:0000256" key="7">
    <source>
        <dbReference type="ARBA" id="ARBA00022840"/>
    </source>
</evidence>
<dbReference type="InterPro" id="IPR018062">
    <property type="entry name" value="HTH_AraC-typ_CS"/>
</dbReference>
<feature type="transmembrane region" description="Helical" evidence="14">
    <location>
        <begin position="817"/>
        <end position="835"/>
    </location>
</feature>
<dbReference type="PRINTS" id="PR00344">
    <property type="entry name" value="BCTRLSENSOR"/>
</dbReference>
<dbReference type="Gene3D" id="3.30.565.10">
    <property type="entry name" value="Histidine kinase-like ATPase, C-terminal domain"/>
    <property type="match status" value="1"/>
</dbReference>
<dbReference type="Pfam" id="PF12833">
    <property type="entry name" value="HTH_18"/>
    <property type="match status" value="1"/>
</dbReference>
<dbReference type="InterPro" id="IPR036097">
    <property type="entry name" value="HisK_dim/P_sf"/>
</dbReference>
<dbReference type="Proteomes" id="UP000260644">
    <property type="component" value="Unassembled WGS sequence"/>
</dbReference>
<dbReference type="SUPFAM" id="SSF55874">
    <property type="entry name" value="ATPase domain of HSP90 chaperone/DNA topoisomerase II/histidine kinase"/>
    <property type="match status" value="1"/>
</dbReference>
<dbReference type="EMBL" id="QPMM01000008">
    <property type="protein sequence ID" value="RFS21333.1"/>
    <property type="molecule type" value="Genomic_DNA"/>
</dbReference>
<evidence type="ECO:0000256" key="1">
    <source>
        <dbReference type="ARBA" id="ARBA00000085"/>
    </source>
</evidence>
<feature type="domain" description="Histidine kinase" evidence="17">
    <location>
        <begin position="881"/>
        <end position="1104"/>
    </location>
</feature>
<reference evidence="19 20" key="1">
    <citation type="submission" date="2018-07" db="EMBL/GenBank/DDBJ databases">
        <title>Chitinophaga K2CV101002-2 sp. nov., isolated from a monsoon evergreen broad-leaved forest soil.</title>
        <authorList>
            <person name="Lv Y."/>
        </authorList>
    </citation>
    <scope>NUCLEOTIDE SEQUENCE [LARGE SCALE GENOMIC DNA]</scope>
    <source>
        <strain evidence="19 20">GDMCC 1.1288</strain>
    </source>
</reference>
<dbReference type="Gene3D" id="2.130.10.10">
    <property type="entry name" value="YVTN repeat-like/Quinoprotein amine dehydrogenase"/>
    <property type="match status" value="2"/>
</dbReference>
<dbReference type="InterPro" id="IPR015943">
    <property type="entry name" value="WD40/YVTN_repeat-like_dom_sf"/>
</dbReference>
<keyword evidence="14" id="KW-0812">Transmembrane</keyword>
<dbReference type="SUPFAM" id="SSF101898">
    <property type="entry name" value="NHL repeat"/>
    <property type="match status" value="1"/>
</dbReference>
<keyword evidence="6 19" id="KW-0418">Kinase</keyword>
<keyword evidence="13" id="KW-0175">Coiled coil</keyword>
<dbReference type="SMART" id="SM00388">
    <property type="entry name" value="HisKA"/>
    <property type="match status" value="1"/>
</dbReference>
<keyword evidence="9" id="KW-0805">Transcription regulation</keyword>
<dbReference type="InterPro" id="IPR001789">
    <property type="entry name" value="Sig_transdc_resp-reg_receiver"/>
</dbReference>
<dbReference type="SMART" id="SM00342">
    <property type="entry name" value="HTH_ARAC"/>
    <property type="match status" value="1"/>
</dbReference>
<feature type="signal peptide" evidence="15">
    <location>
        <begin position="1"/>
        <end position="23"/>
    </location>
</feature>
<dbReference type="Pfam" id="PF02518">
    <property type="entry name" value="HATPase_c"/>
    <property type="match status" value="1"/>
</dbReference>
<dbReference type="InterPro" id="IPR005467">
    <property type="entry name" value="His_kinase_dom"/>
</dbReference>
<dbReference type="SUPFAM" id="SSF46689">
    <property type="entry name" value="Homeodomain-like"/>
    <property type="match status" value="1"/>
</dbReference>
<dbReference type="SMART" id="SM00448">
    <property type="entry name" value="REC"/>
    <property type="match status" value="1"/>
</dbReference>
<feature type="chain" id="PRO_5017645146" description="histidine kinase" evidence="15">
    <location>
        <begin position="24"/>
        <end position="1386"/>
    </location>
</feature>
<accession>A0A3E1Y852</accession>
<dbReference type="InterPro" id="IPR009057">
    <property type="entry name" value="Homeodomain-like_sf"/>
</dbReference>
<dbReference type="OrthoDB" id="1489484at2"/>
<dbReference type="SMART" id="SM00387">
    <property type="entry name" value="HATPase_c"/>
    <property type="match status" value="1"/>
</dbReference>
<evidence type="ECO:0000256" key="8">
    <source>
        <dbReference type="ARBA" id="ARBA00023012"/>
    </source>
</evidence>
<evidence type="ECO:0000256" key="9">
    <source>
        <dbReference type="ARBA" id="ARBA00023015"/>
    </source>
</evidence>
<evidence type="ECO:0000256" key="2">
    <source>
        <dbReference type="ARBA" id="ARBA00012438"/>
    </source>
</evidence>
<comment type="catalytic activity">
    <reaction evidence="1">
        <text>ATP + protein L-histidine = ADP + protein N-phospho-L-histidine.</text>
        <dbReference type="EC" id="2.7.13.3"/>
    </reaction>
</comment>
<dbReference type="PROSITE" id="PS50109">
    <property type="entry name" value="HIS_KIN"/>
    <property type="match status" value="1"/>
</dbReference>
<dbReference type="InterPro" id="IPR036890">
    <property type="entry name" value="HATPase_C_sf"/>
</dbReference>
<evidence type="ECO:0000256" key="12">
    <source>
        <dbReference type="PROSITE-ProRule" id="PRU00169"/>
    </source>
</evidence>
<dbReference type="InterPro" id="IPR018060">
    <property type="entry name" value="HTH_AraC"/>
</dbReference>
<dbReference type="InterPro" id="IPR011123">
    <property type="entry name" value="Y_Y_Y"/>
</dbReference>
<dbReference type="InterPro" id="IPR004358">
    <property type="entry name" value="Sig_transdc_His_kin-like_C"/>
</dbReference>
<keyword evidence="5" id="KW-0547">Nucleotide-binding</keyword>
<feature type="coiled-coil region" evidence="13">
    <location>
        <begin position="843"/>
        <end position="871"/>
    </location>
</feature>
<dbReference type="CDD" id="cd00082">
    <property type="entry name" value="HisKA"/>
    <property type="match status" value="1"/>
</dbReference>
<evidence type="ECO:0000256" key="3">
    <source>
        <dbReference type="ARBA" id="ARBA00022553"/>
    </source>
</evidence>
<dbReference type="GO" id="GO:0000155">
    <property type="term" value="F:phosphorelay sensor kinase activity"/>
    <property type="evidence" value="ECO:0007669"/>
    <property type="project" value="InterPro"/>
</dbReference>
<keyword evidence="10" id="KW-0238">DNA-binding</keyword>
<dbReference type="GO" id="GO:0003700">
    <property type="term" value="F:DNA-binding transcription factor activity"/>
    <property type="evidence" value="ECO:0007669"/>
    <property type="project" value="InterPro"/>
</dbReference>
<evidence type="ECO:0000313" key="19">
    <source>
        <dbReference type="EMBL" id="RFS21333.1"/>
    </source>
</evidence>
<dbReference type="RefSeq" id="WP_116976744.1">
    <property type="nucleotide sequence ID" value="NZ_QPMM01000008.1"/>
</dbReference>